<feature type="region of interest" description="Disordered" evidence="1">
    <location>
        <begin position="472"/>
        <end position="519"/>
    </location>
</feature>
<dbReference type="GO" id="GO:0005096">
    <property type="term" value="F:GTPase activator activity"/>
    <property type="evidence" value="ECO:0007669"/>
    <property type="project" value="TreeGrafter"/>
</dbReference>
<dbReference type="InterPro" id="IPR050302">
    <property type="entry name" value="Rab_GAP_TBC_domain"/>
</dbReference>
<feature type="compositionally biased region" description="Low complexity" evidence="1">
    <location>
        <begin position="40"/>
        <end position="49"/>
    </location>
</feature>
<dbReference type="Proteomes" id="UP000095192">
    <property type="component" value="Unassembled WGS sequence"/>
</dbReference>
<dbReference type="EMBL" id="JROU02001492">
    <property type="protein sequence ID" value="OEH76292.1"/>
    <property type="molecule type" value="Genomic_DNA"/>
</dbReference>
<evidence type="ECO:0000256" key="1">
    <source>
        <dbReference type="SAM" id="MobiDB-lite"/>
    </source>
</evidence>
<reference evidence="3 4" key="1">
    <citation type="journal article" date="2016" name="BMC Genomics">
        <title>Comparative genomics reveals Cyclospora cayetanensis possesses coccidia-like metabolism and invasion components but unique surface antigens.</title>
        <authorList>
            <person name="Liu S."/>
            <person name="Wang L."/>
            <person name="Zheng H."/>
            <person name="Xu Z."/>
            <person name="Roellig D.M."/>
            <person name="Li N."/>
            <person name="Frace M.A."/>
            <person name="Tang K."/>
            <person name="Arrowood M.J."/>
            <person name="Moss D.M."/>
            <person name="Zhang L."/>
            <person name="Feng Y."/>
            <person name="Xiao L."/>
        </authorList>
    </citation>
    <scope>NUCLEOTIDE SEQUENCE [LARGE SCALE GENOMIC DNA]</scope>
    <source>
        <strain evidence="3 4">CHN_HEN01</strain>
    </source>
</reference>
<dbReference type="VEuPathDB" id="ToxoDB:cyc_08256"/>
<feature type="domain" description="Rab-GAP TBC" evidence="2">
    <location>
        <begin position="655"/>
        <end position="827"/>
    </location>
</feature>
<feature type="compositionally biased region" description="Low complexity" evidence="1">
    <location>
        <begin position="508"/>
        <end position="518"/>
    </location>
</feature>
<evidence type="ECO:0000313" key="3">
    <source>
        <dbReference type="EMBL" id="OEH76292.1"/>
    </source>
</evidence>
<organism evidence="3 4">
    <name type="scientific">Cyclospora cayetanensis</name>
    <dbReference type="NCBI Taxonomy" id="88456"/>
    <lineage>
        <taxon>Eukaryota</taxon>
        <taxon>Sar</taxon>
        <taxon>Alveolata</taxon>
        <taxon>Apicomplexa</taxon>
        <taxon>Conoidasida</taxon>
        <taxon>Coccidia</taxon>
        <taxon>Eucoccidiorida</taxon>
        <taxon>Eimeriorina</taxon>
        <taxon>Eimeriidae</taxon>
        <taxon>Cyclospora</taxon>
    </lineage>
</organism>
<sequence>MNSSDSSMMSSCNGLSGRPQTHQPKPCLGKRLNEAKNLPSTTPSGPAASAAGKAVCSVSTLHCPILHHQQQTLRMPQLSPQQQLRTPLPSERRSHPAKSMKWTCRRDALPPQQQLQQPVFCAPKGGLPALSAIRECGERQLLLPAPAAAWAQVHRKTHDALPPAVQAESPSSREGPLPKRAGTKSSSSSSPKAPADGAVYPPSPSSRWRSRDDLKLALNSSGEEEVAAAKDAAPATAASACSGASDQQQLPPEFVASPSCFEEGGARRHRQEGCCKRAEWEAQQQTSRGVATVNACGDRFAGEVGKALASAADATVSVAAPPSARSAIRVRSEEGEARRRLTTAESCSGEGGQSLCSSSPSPLLRRLSARLLTAFCCPFLPLGSLVAFSCSCQVLLQVAIKHKWVDKAVRRGTLQELAEECSCCRCLRRRKRAQREAGAAESTQGDSDTSEADIRCHAVRKAAAAFRRSSRSRSSSGICDTPVSRSRASPEASLSREVSSWRERLQGSPAADASPAAPRIQDQEEDVGCACKRQCLVRLKYWLLCRGRVELLSQRVAEELVEALKSASVSESAEETVQEQGGERARATVSNASEQAPAPPYTPVFRRPFYWCKELSLAVRAQASPSALAHASGDSGVSRRCWAHSSSRGFPCGSFLLPPLCYSVFDCLLEAALPESRADEIRRDVGRTFPTRSFFASASGQQKLYDVLHALACLDPHTGYCQGMNFMVGALLQLCDTNRVYAFWAFLVFHRAMDYRLLHEGGMPLLTTRTRQFDQIFKQHLPRLWNHLHCHWLSLSFFATQWLLASFSAFLNASLVGCVWDVFFASGWKALARSAVAVFSKLEPQLLQQTSLDSIIGAESIQPVSALVGICCGQWLPLK</sequence>
<dbReference type="PANTHER" id="PTHR47219:SF9">
    <property type="entry name" value="GTPASE ACTIVATING PROTEIN AND CENTROSOME-ASSOCIATED, ISOFORM B"/>
    <property type="match status" value="1"/>
</dbReference>
<dbReference type="Gene3D" id="1.10.8.270">
    <property type="entry name" value="putative rabgap domain of human tbc1 domain family member 14 like domains"/>
    <property type="match status" value="1"/>
</dbReference>
<dbReference type="SMART" id="SM00164">
    <property type="entry name" value="TBC"/>
    <property type="match status" value="1"/>
</dbReference>
<dbReference type="Pfam" id="PF00566">
    <property type="entry name" value="RabGAP-TBC"/>
    <property type="match status" value="1"/>
</dbReference>
<dbReference type="PANTHER" id="PTHR47219">
    <property type="entry name" value="RAB GTPASE-ACTIVATING PROTEIN 1-LIKE"/>
    <property type="match status" value="1"/>
</dbReference>
<keyword evidence="4" id="KW-1185">Reference proteome</keyword>
<dbReference type="InterPro" id="IPR000195">
    <property type="entry name" value="Rab-GAP-TBC_dom"/>
</dbReference>
<feature type="compositionally biased region" description="Low complexity" evidence="1">
    <location>
        <begin position="1"/>
        <end position="11"/>
    </location>
</feature>
<dbReference type="InParanoid" id="A0A1D3CYL6"/>
<dbReference type="PROSITE" id="PS50086">
    <property type="entry name" value="TBC_RABGAP"/>
    <property type="match status" value="1"/>
</dbReference>
<dbReference type="GO" id="GO:0031267">
    <property type="term" value="F:small GTPase binding"/>
    <property type="evidence" value="ECO:0007669"/>
    <property type="project" value="TreeGrafter"/>
</dbReference>
<feature type="region of interest" description="Disordered" evidence="1">
    <location>
        <begin position="162"/>
        <end position="211"/>
    </location>
</feature>
<dbReference type="AlphaFoldDB" id="A0A1D3CYL6"/>
<feature type="compositionally biased region" description="Polar residues" evidence="1">
    <location>
        <begin position="12"/>
        <end position="23"/>
    </location>
</feature>
<dbReference type="Gene3D" id="1.10.472.80">
    <property type="entry name" value="Ypt/Rab-GAP domain of gyp1p, domain 3"/>
    <property type="match status" value="1"/>
</dbReference>
<dbReference type="InterPro" id="IPR035969">
    <property type="entry name" value="Rab-GAP_TBC_sf"/>
</dbReference>
<feature type="compositionally biased region" description="Polar residues" evidence="1">
    <location>
        <begin position="72"/>
        <end position="85"/>
    </location>
</feature>
<comment type="caution">
    <text evidence="3">The sequence shown here is derived from an EMBL/GenBank/DDBJ whole genome shotgun (WGS) entry which is preliminary data.</text>
</comment>
<name>A0A1D3CYL6_9EIME</name>
<evidence type="ECO:0000259" key="2">
    <source>
        <dbReference type="PROSITE" id="PS50086"/>
    </source>
</evidence>
<dbReference type="SUPFAM" id="SSF47923">
    <property type="entry name" value="Ypt/Rab-GAP domain of gyp1p"/>
    <property type="match status" value="2"/>
</dbReference>
<gene>
    <name evidence="3" type="ORF">cyc_08256</name>
</gene>
<evidence type="ECO:0000313" key="4">
    <source>
        <dbReference type="Proteomes" id="UP000095192"/>
    </source>
</evidence>
<protein>
    <submittedName>
        <fullName evidence="3">TBC domain-containing protein</fullName>
    </submittedName>
</protein>
<feature type="region of interest" description="Disordered" evidence="1">
    <location>
        <begin position="1"/>
        <end position="49"/>
    </location>
</feature>
<feature type="region of interest" description="Disordered" evidence="1">
    <location>
        <begin position="72"/>
        <end position="98"/>
    </location>
</feature>
<feature type="region of interest" description="Disordered" evidence="1">
    <location>
        <begin position="571"/>
        <end position="599"/>
    </location>
</feature>
<proteinExistence type="predicted"/>
<dbReference type="VEuPathDB" id="ToxoDB:LOC34623225"/>
<accession>A0A1D3CYL6</accession>
<dbReference type="VEuPathDB" id="ToxoDB:LOC34624036"/>